<comment type="subcellular location">
    <subcellularLocation>
        <location evidence="1">Secreted</location>
    </subcellularLocation>
</comment>
<dbReference type="InterPro" id="IPR001343">
    <property type="entry name" value="Hemolysn_Ca-bd"/>
</dbReference>
<dbReference type="RefSeq" id="WP_238232075.1">
    <property type="nucleotide sequence ID" value="NZ_BPQO01000048.1"/>
</dbReference>
<dbReference type="GO" id="GO:0005576">
    <property type="term" value="C:extracellular region"/>
    <property type="evidence" value="ECO:0007669"/>
    <property type="project" value="UniProtKB-SubCell"/>
</dbReference>
<keyword evidence="4" id="KW-1185">Reference proteome</keyword>
<evidence type="ECO:0000256" key="1">
    <source>
        <dbReference type="ARBA" id="ARBA00004613"/>
    </source>
</evidence>
<evidence type="ECO:0000313" key="3">
    <source>
        <dbReference type="EMBL" id="GJD92554.1"/>
    </source>
</evidence>
<dbReference type="Pfam" id="PF00353">
    <property type="entry name" value="HemolysinCabind"/>
    <property type="match status" value="2"/>
</dbReference>
<dbReference type="Proteomes" id="UP001055247">
    <property type="component" value="Unassembled WGS sequence"/>
</dbReference>
<evidence type="ECO:0008006" key="5">
    <source>
        <dbReference type="Google" id="ProtNLM"/>
    </source>
</evidence>
<dbReference type="Gene3D" id="2.150.10.10">
    <property type="entry name" value="Serralysin-like metalloprotease, C-terminal"/>
    <property type="match status" value="2"/>
</dbReference>
<dbReference type="SUPFAM" id="SSF55486">
    <property type="entry name" value="Metalloproteases ('zincins'), catalytic domain"/>
    <property type="match status" value="1"/>
</dbReference>
<evidence type="ECO:0000256" key="2">
    <source>
        <dbReference type="ARBA" id="ARBA00022525"/>
    </source>
</evidence>
<dbReference type="InterPro" id="IPR011049">
    <property type="entry name" value="Serralysin-like_metalloprot_C"/>
</dbReference>
<gene>
    <name evidence="3" type="ORF">BHAOGJBA_6109</name>
</gene>
<protein>
    <recommendedName>
        <fullName evidence="5">Hemolysin</fullName>
    </recommendedName>
</protein>
<name>A0AAV4ZVE4_9HYPH</name>
<dbReference type="PRINTS" id="PR00313">
    <property type="entry name" value="CABNDNGRPT"/>
</dbReference>
<dbReference type="InterPro" id="IPR024079">
    <property type="entry name" value="MetalloPept_cat_dom_sf"/>
</dbReference>
<dbReference type="GO" id="GO:0005509">
    <property type="term" value="F:calcium ion binding"/>
    <property type="evidence" value="ECO:0007669"/>
    <property type="project" value="InterPro"/>
</dbReference>
<dbReference type="AlphaFoldDB" id="A0AAV4ZVE4"/>
<sequence>MSAPSSAIGMAFRALRRHRRQGSDDETVSNAGYAWQLWSEVLNSPANIEIGITVASVGRANGASASSAYLGSYNGLNLYQGGAGRELAAGIDVTGANPDIVINLDPAYVRNELWLDPTPGAAPVIPTTRTDAVSVLVHEIGHGLGFNGWRDGTTGALPGNYLDTFDLQVGNPGGGPVFNGPTATAVFGGAVPLTLGNYGHYGNVSEPPGTNPLAGLMNGVAYYRGTRYAISDLDLAILTDVGDPILVRRAGTAGDDAIVDGVLASEIVAGQGNDAVRAGSGNDIVYGNQGADLIYGNQGDDRLFGGQDNDAVFGGQGADIVYGNFGADVVYGNFGDDALYGGQGDDVLYGGQGNDILFGNLGDDVLYGNLGADRFVFGVNSGRDLVVGFDQGQGDRLLLNGQGYTLGTSGAGNALLVLAGGGSVELAGIAAAAFSGGAYLA</sequence>
<dbReference type="PANTHER" id="PTHR38340:SF1">
    <property type="entry name" value="S-LAYER PROTEIN"/>
    <property type="match status" value="1"/>
</dbReference>
<dbReference type="PROSITE" id="PS00330">
    <property type="entry name" value="HEMOLYSIN_CALCIUM"/>
    <property type="match status" value="1"/>
</dbReference>
<dbReference type="PANTHER" id="PTHR38340">
    <property type="entry name" value="S-LAYER PROTEIN"/>
    <property type="match status" value="1"/>
</dbReference>
<dbReference type="InterPro" id="IPR050557">
    <property type="entry name" value="RTX_toxin/Mannuronan_C5-epim"/>
</dbReference>
<dbReference type="EMBL" id="BPQO01000048">
    <property type="protein sequence ID" value="GJD92554.1"/>
    <property type="molecule type" value="Genomic_DNA"/>
</dbReference>
<dbReference type="GO" id="GO:0008237">
    <property type="term" value="F:metallopeptidase activity"/>
    <property type="evidence" value="ECO:0007669"/>
    <property type="project" value="InterPro"/>
</dbReference>
<reference evidence="3" key="2">
    <citation type="submission" date="2021-08" db="EMBL/GenBank/DDBJ databases">
        <authorList>
            <person name="Tani A."/>
            <person name="Ola A."/>
            <person name="Ogura Y."/>
            <person name="Katsura K."/>
            <person name="Hayashi T."/>
        </authorList>
    </citation>
    <scope>NUCLEOTIDE SEQUENCE</scope>
    <source>
        <strain evidence="3">DSM 16372</strain>
    </source>
</reference>
<reference evidence="3" key="1">
    <citation type="journal article" date="2016" name="Front. Microbiol.">
        <title>Genome Sequence of the Piezophilic, Mesophilic Sulfate-Reducing Bacterium Desulfovibrio indicus J2T.</title>
        <authorList>
            <person name="Cao J."/>
            <person name="Maignien L."/>
            <person name="Shao Z."/>
            <person name="Alain K."/>
            <person name="Jebbar M."/>
        </authorList>
    </citation>
    <scope>NUCLEOTIDE SEQUENCE</scope>
    <source>
        <strain evidence="3">DSM 16372</strain>
    </source>
</reference>
<comment type="caution">
    <text evidence="3">The sequence shown here is derived from an EMBL/GenBank/DDBJ whole genome shotgun (WGS) entry which is preliminary data.</text>
</comment>
<dbReference type="Gene3D" id="3.40.390.10">
    <property type="entry name" value="Collagenase (Catalytic Domain)"/>
    <property type="match status" value="1"/>
</dbReference>
<accession>A0AAV4ZVE4</accession>
<evidence type="ECO:0000313" key="4">
    <source>
        <dbReference type="Proteomes" id="UP001055247"/>
    </source>
</evidence>
<proteinExistence type="predicted"/>
<dbReference type="SUPFAM" id="SSF51120">
    <property type="entry name" value="beta-Roll"/>
    <property type="match status" value="2"/>
</dbReference>
<organism evidence="3 4">
    <name type="scientific">Methylobacterium hispanicum</name>
    <dbReference type="NCBI Taxonomy" id="270350"/>
    <lineage>
        <taxon>Bacteria</taxon>
        <taxon>Pseudomonadati</taxon>
        <taxon>Pseudomonadota</taxon>
        <taxon>Alphaproteobacteria</taxon>
        <taxon>Hyphomicrobiales</taxon>
        <taxon>Methylobacteriaceae</taxon>
        <taxon>Methylobacterium</taxon>
    </lineage>
</organism>
<dbReference type="InterPro" id="IPR018511">
    <property type="entry name" value="Hemolysin-typ_Ca-bd_CS"/>
</dbReference>
<keyword evidence="2" id="KW-0964">Secreted</keyword>